<dbReference type="Gene3D" id="3.60.10.10">
    <property type="entry name" value="Endonuclease/exonuclease/phosphatase"/>
    <property type="match status" value="1"/>
</dbReference>
<name>A0AAV2E8Q9_9ROSI</name>
<dbReference type="Pfam" id="PF00078">
    <property type="entry name" value="RVT_1"/>
    <property type="match status" value="1"/>
</dbReference>
<evidence type="ECO:0000259" key="1">
    <source>
        <dbReference type="Pfam" id="PF00078"/>
    </source>
</evidence>
<keyword evidence="4" id="KW-1185">Reference proteome</keyword>
<reference evidence="3 4" key="1">
    <citation type="submission" date="2024-04" db="EMBL/GenBank/DDBJ databases">
        <authorList>
            <person name="Fracassetti M."/>
        </authorList>
    </citation>
    <scope>NUCLEOTIDE SEQUENCE [LARGE SCALE GENOMIC DNA]</scope>
</reference>
<protein>
    <recommendedName>
        <fullName evidence="5">Reverse transcriptase domain-containing protein</fullName>
    </recommendedName>
</protein>
<organism evidence="3 4">
    <name type="scientific">Linum trigynum</name>
    <dbReference type="NCBI Taxonomy" id="586398"/>
    <lineage>
        <taxon>Eukaryota</taxon>
        <taxon>Viridiplantae</taxon>
        <taxon>Streptophyta</taxon>
        <taxon>Embryophyta</taxon>
        <taxon>Tracheophyta</taxon>
        <taxon>Spermatophyta</taxon>
        <taxon>Magnoliopsida</taxon>
        <taxon>eudicotyledons</taxon>
        <taxon>Gunneridae</taxon>
        <taxon>Pentapetalae</taxon>
        <taxon>rosids</taxon>
        <taxon>fabids</taxon>
        <taxon>Malpighiales</taxon>
        <taxon>Linaceae</taxon>
        <taxon>Linum</taxon>
    </lineage>
</organism>
<feature type="domain" description="Endonuclease/exonuclease/phosphatase" evidence="2">
    <location>
        <begin position="11"/>
        <end position="219"/>
    </location>
</feature>
<evidence type="ECO:0000259" key="2">
    <source>
        <dbReference type="Pfam" id="PF03372"/>
    </source>
</evidence>
<dbReference type="PANTHER" id="PTHR35218:SF9">
    <property type="entry name" value="ENDONUCLEASE_EXONUCLEASE_PHOSPHATASE DOMAIN-CONTAINING PROTEIN"/>
    <property type="match status" value="1"/>
</dbReference>
<evidence type="ECO:0000313" key="3">
    <source>
        <dbReference type="EMBL" id="CAL1381890.1"/>
    </source>
</evidence>
<dbReference type="EMBL" id="OZ034817">
    <property type="protein sequence ID" value="CAL1381890.1"/>
    <property type="molecule type" value="Genomic_DNA"/>
</dbReference>
<accession>A0AAV2E8Q9</accession>
<evidence type="ECO:0008006" key="5">
    <source>
        <dbReference type="Google" id="ProtNLM"/>
    </source>
</evidence>
<dbReference type="Pfam" id="PF03372">
    <property type="entry name" value="Exo_endo_phos"/>
    <property type="match status" value="1"/>
</dbReference>
<dbReference type="Proteomes" id="UP001497516">
    <property type="component" value="Chromosome 4"/>
</dbReference>
<proteinExistence type="predicted"/>
<feature type="domain" description="Reverse transcriptase" evidence="1">
    <location>
        <begin position="504"/>
        <end position="620"/>
    </location>
</feature>
<dbReference type="InterPro" id="IPR036691">
    <property type="entry name" value="Endo/exonu/phosph_ase_sf"/>
</dbReference>
<dbReference type="PANTHER" id="PTHR35218">
    <property type="entry name" value="RNASE H DOMAIN-CONTAINING PROTEIN"/>
    <property type="match status" value="1"/>
</dbReference>
<dbReference type="AlphaFoldDB" id="A0AAV2E8Q9"/>
<gene>
    <name evidence="3" type="ORF">LTRI10_LOCUS23243</name>
</gene>
<dbReference type="GO" id="GO:0003824">
    <property type="term" value="F:catalytic activity"/>
    <property type="evidence" value="ECO:0007669"/>
    <property type="project" value="InterPro"/>
</dbReference>
<dbReference type="InterPro" id="IPR005135">
    <property type="entry name" value="Endo/exonuclease/phosphatase"/>
</dbReference>
<dbReference type="SUPFAM" id="SSF56219">
    <property type="entry name" value="DNase I-like"/>
    <property type="match status" value="1"/>
</dbReference>
<sequence>MSSTNYVKIFSWNVGGAGSRAFARSLKLAIDTHRPDFVILLEPQITGNTADTVCDRLGFPNVIRVDADGRRGGIWIFWDERKFSALLTSACSQHISLRISQGNATPWMLTAVYASPQPSRQHSLWGNLIEQSRTVHIPWVLTGDWNAIRAPEEKSSSPSSSTLRKCRLFNDRINQAELIDLGYSGPCFTWYRGGQHSTHKASRLDRSFCNPAWNATFPNTSVLHLPRLHSDHNPILTTIASQGQLSPDSRPFKFEAAWFTHSDFLNFVAGTWDDNSSFPEALSNLATKLKEWNSNVFGNIQQKKRRLLARIRGVELRLADSFTPGLGKLHSKLEDELDKVLEQEELMWFQRAREQWVKFGERNTSYFHQQVNIRRRRNKIETLRDANGLWVDDPQALGLLVFDYFANLYLQDSSVYEDRLPKQAFPRLDSTEMMTLMRPFTIMDIHQAIFDMKPFQAPGPDGFQAAFYQHSWSTTGRSLAQMAIQFFSTGLLPDAVTESTVVLIPKVDNPEMVTQLRPISLNNVSLKAITKAMTSRLKPIMRKLVSPRQSSFIPGRQTTDNVIIVQEVLHTLRKRKGRKGGMVFKIDLEKAYDMLRWEFLRDTLKEIGLPSSWISCIMYCVEQNRMRIL</sequence>
<evidence type="ECO:0000313" key="4">
    <source>
        <dbReference type="Proteomes" id="UP001497516"/>
    </source>
</evidence>
<dbReference type="InterPro" id="IPR000477">
    <property type="entry name" value="RT_dom"/>
</dbReference>